<name>A0ABQ1G6L7_9BACL</name>
<dbReference type="EMBL" id="BMHF01000007">
    <property type="protein sequence ID" value="GGA37767.1"/>
    <property type="molecule type" value="Genomic_DNA"/>
</dbReference>
<keyword evidence="1" id="KW-0472">Membrane</keyword>
<reference evidence="4" key="1">
    <citation type="journal article" date="2019" name="Int. J. Syst. Evol. Microbiol.">
        <title>The Global Catalogue of Microorganisms (GCM) 10K type strain sequencing project: providing services to taxonomists for standard genome sequencing and annotation.</title>
        <authorList>
            <consortium name="The Broad Institute Genomics Platform"/>
            <consortium name="The Broad Institute Genome Sequencing Center for Infectious Disease"/>
            <person name="Wu L."/>
            <person name="Ma J."/>
        </authorList>
    </citation>
    <scope>NUCLEOTIDE SEQUENCE [LARGE SCALE GENOMIC DNA]</scope>
    <source>
        <strain evidence="4">CGMCC 1.15044</strain>
    </source>
</reference>
<sequence length="140" mass="15794">MNEVKKLAAVWPFLTVVLTAFLFGGFALFYIRDHMPEQPPDMAVFAQSTPQSAQSQIVTVDVRKNGFFPNHIEVQAGTPVLLNFKKEKGISCIRDVASLDLDMNVYLKKGDNYYTLDNLQPGNYEFHCGMYMYSGTVTVK</sequence>
<dbReference type="Pfam" id="PF13473">
    <property type="entry name" value="Cupredoxin_1"/>
    <property type="match status" value="1"/>
</dbReference>
<evidence type="ECO:0000259" key="2">
    <source>
        <dbReference type="Pfam" id="PF13473"/>
    </source>
</evidence>
<dbReference type="InterPro" id="IPR028096">
    <property type="entry name" value="EfeO_Cupredoxin"/>
</dbReference>
<feature type="transmembrane region" description="Helical" evidence="1">
    <location>
        <begin position="7"/>
        <end position="31"/>
    </location>
</feature>
<keyword evidence="4" id="KW-1185">Reference proteome</keyword>
<evidence type="ECO:0000313" key="3">
    <source>
        <dbReference type="EMBL" id="GGA37767.1"/>
    </source>
</evidence>
<feature type="domain" description="EfeO-type cupredoxin-like" evidence="2">
    <location>
        <begin position="44"/>
        <end position="139"/>
    </location>
</feature>
<evidence type="ECO:0000256" key="1">
    <source>
        <dbReference type="SAM" id="Phobius"/>
    </source>
</evidence>
<protein>
    <recommendedName>
        <fullName evidence="2">EfeO-type cupredoxin-like domain-containing protein</fullName>
    </recommendedName>
</protein>
<accession>A0ABQ1G6L7</accession>
<dbReference type="SUPFAM" id="SSF49503">
    <property type="entry name" value="Cupredoxins"/>
    <property type="match status" value="1"/>
</dbReference>
<dbReference type="InterPro" id="IPR008972">
    <property type="entry name" value="Cupredoxin"/>
</dbReference>
<proteinExistence type="predicted"/>
<evidence type="ECO:0000313" key="4">
    <source>
        <dbReference type="Proteomes" id="UP000609323"/>
    </source>
</evidence>
<comment type="caution">
    <text evidence="3">The sequence shown here is derived from an EMBL/GenBank/DDBJ whole genome shotgun (WGS) entry which is preliminary data.</text>
</comment>
<keyword evidence="1" id="KW-0812">Transmembrane</keyword>
<keyword evidence="1" id="KW-1133">Transmembrane helix</keyword>
<dbReference type="Gene3D" id="2.60.40.420">
    <property type="entry name" value="Cupredoxins - blue copper proteins"/>
    <property type="match status" value="1"/>
</dbReference>
<gene>
    <name evidence="3" type="ORF">GCM10010917_23710</name>
</gene>
<dbReference type="Proteomes" id="UP000609323">
    <property type="component" value="Unassembled WGS sequence"/>
</dbReference>
<organism evidence="3 4">
    <name type="scientific">Paenibacillus physcomitrellae</name>
    <dbReference type="NCBI Taxonomy" id="1619311"/>
    <lineage>
        <taxon>Bacteria</taxon>
        <taxon>Bacillati</taxon>
        <taxon>Bacillota</taxon>
        <taxon>Bacilli</taxon>
        <taxon>Bacillales</taxon>
        <taxon>Paenibacillaceae</taxon>
        <taxon>Paenibacillus</taxon>
    </lineage>
</organism>